<evidence type="ECO:0000256" key="1">
    <source>
        <dbReference type="SAM" id="MobiDB-lite"/>
    </source>
</evidence>
<dbReference type="RefSeq" id="WP_152379454.1">
    <property type="nucleotide sequence ID" value="NZ_CP045298.1"/>
</dbReference>
<protein>
    <submittedName>
        <fullName evidence="2">Type IV secretory pathway VirB10-like protein</fullName>
    </submittedName>
</protein>
<comment type="caution">
    <text evidence="2">The sequence shown here is derived from an EMBL/GenBank/DDBJ whole genome shotgun (WGS) entry which is preliminary data.</text>
</comment>
<sequence>MTIAFIGVAAVALIFLLVFNTKMARKSPPKARQADEDSRQRSKRPYPVQVEPEVRELPDHTREAQHKAVDASEQHHVEEHHKVPGKHADVKVEREREDQHATNLAGNPDKHQATYDDQDYRAALRGFAGKGKEEDGRSPMTHGENEALKSEDEQYREALRSMNRKK</sequence>
<dbReference type="Proteomes" id="UP001242811">
    <property type="component" value="Unassembled WGS sequence"/>
</dbReference>
<evidence type="ECO:0000313" key="3">
    <source>
        <dbReference type="Proteomes" id="UP001242811"/>
    </source>
</evidence>
<proteinExistence type="predicted"/>
<reference evidence="2 3" key="1">
    <citation type="submission" date="2023-07" db="EMBL/GenBank/DDBJ databases">
        <title>Genomic Encyclopedia of Type Strains, Phase IV (KMG-IV): sequencing the most valuable type-strain genomes for metagenomic binning, comparative biology and taxonomic classification.</title>
        <authorList>
            <person name="Goeker M."/>
        </authorList>
    </citation>
    <scope>NUCLEOTIDE SEQUENCE [LARGE SCALE GENOMIC DNA]</scope>
    <source>
        <strain evidence="2 3">DSM 14914</strain>
    </source>
</reference>
<dbReference type="EMBL" id="JAUSWA010000018">
    <property type="protein sequence ID" value="MDQ0494994.1"/>
    <property type="molecule type" value="Genomic_DNA"/>
</dbReference>
<feature type="region of interest" description="Disordered" evidence="1">
    <location>
        <begin position="127"/>
        <end position="166"/>
    </location>
</feature>
<name>A0ABU0L2V1_9BACL</name>
<accession>A0ABU0L2V1</accession>
<keyword evidence="3" id="KW-1185">Reference proteome</keyword>
<feature type="compositionally biased region" description="Basic and acidic residues" evidence="1">
    <location>
        <begin position="52"/>
        <end position="100"/>
    </location>
</feature>
<feature type="compositionally biased region" description="Basic and acidic residues" evidence="1">
    <location>
        <begin position="130"/>
        <end position="159"/>
    </location>
</feature>
<feature type="region of interest" description="Disordered" evidence="1">
    <location>
        <begin position="25"/>
        <end position="115"/>
    </location>
</feature>
<gene>
    <name evidence="2" type="ORF">QOZ95_003172</name>
</gene>
<organism evidence="2 3">
    <name type="scientific">Paenibacillus brasilensis</name>
    <dbReference type="NCBI Taxonomy" id="128574"/>
    <lineage>
        <taxon>Bacteria</taxon>
        <taxon>Bacillati</taxon>
        <taxon>Bacillota</taxon>
        <taxon>Bacilli</taxon>
        <taxon>Bacillales</taxon>
        <taxon>Paenibacillaceae</taxon>
        <taxon>Paenibacillus</taxon>
    </lineage>
</organism>
<evidence type="ECO:0000313" key="2">
    <source>
        <dbReference type="EMBL" id="MDQ0494994.1"/>
    </source>
</evidence>